<proteinExistence type="predicted"/>
<evidence type="ECO:0000313" key="2">
    <source>
        <dbReference type="EMBL" id="KZS13305.1"/>
    </source>
</evidence>
<evidence type="ECO:0000256" key="1">
    <source>
        <dbReference type="SAM" id="MobiDB-lite"/>
    </source>
</evidence>
<evidence type="ECO:0000313" key="3">
    <source>
        <dbReference type="Proteomes" id="UP000076858"/>
    </source>
</evidence>
<dbReference type="Proteomes" id="UP000076858">
    <property type="component" value="Unassembled WGS sequence"/>
</dbReference>
<dbReference type="AlphaFoldDB" id="A0A164WIW1"/>
<dbReference type="EMBL" id="LRGB01001235">
    <property type="protein sequence ID" value="KZS13305.1"/>
    <property type="molecule type" value="Genomic_DNA"/>
</dbReference>
<name>A0A164WIW1_9CRUS</name>
<keyword evidence="3" id="KW-1185">Reference proteome</keyword>
<organism evidence="2 3">
    <name type="scientific">Daphnia magna</name>
    <dbReference type="NCBI Taxonomy" id="35525"/>
    <lineage>
        <taxon>Eukaryota</taxon>
        <taxon>Metazoa</taxon>
        <taxon>Ecdysozoa</taxon>
        <taxon>Arthropoda</taxon>
        <taxon>Crustacea</taxon>
        <taxon>Branchiopoda</taxon>
        <taxon>Diplostraca</taxon>
        <taxon>Cladocera</taxon>
        <taxon>Anomopoda</taxon>
        <taxon>Daphniidae</taxon>
        <taxon>Daphnia</taxon>
    </lineage>
</organism>
<sequence>MRVNDTVAIHLLSRFDGRLPTLCVSHSQREEDGGNISSSQTGERPPSFTRYGIPGVLEILFSSPPKF</sequence>
<protein>
    <submittedName>
        <fullName evidence="2">Uncharacterized protein</fullName>
    </submittedName>
</protein>
<feature type="region of interest" description="Disordered" evidence="1">
    <location>
        <begin position="26"/>
        <end position="49"/>
    </location>
</feature>
<gene>
    <name evidence="2" type="ORF">APZ42_021603</name>
</gene>
<accession>A0A164WIW1</accession>
<reference evidence="2 3" key="1">
    <citation type="submission" date="2016-03" db="EMBL/GenBank/DDBJ databases">
        <title>EvidentialGene: Evidence-directed Construction of Genes on Genomes.</title>
        <authorList>
            <person name="Gilbert D.G."/>
            <person name="Choi J.-H."/>
            <person name="Mockaitis K."/>
            <person name="Colbourne J."/>
            <person name="Pfrender M."/>
        </authorList>
    </citation>
    <scope>NUCLEOTIDE SEQUENCE [LARGE SCALE GENOMIC DNA]</scope>
    <source>
        <strain evidence="2 3">Xinb3</strain>
        <tissue evidence="2">Complete organism</tissue>
    </source>
</reference>
<comment type="caution">
    <text evidence="2">The sequence shown here is derived from an EMBL/GenBank/DDBJ whole genome shotgun (WGS) entry which is preliminary data.</text>
</comment>